<accession>A0AAP9WCC4</accession>
<dbReference type="AlphaFoldDB" id="A0AAP9WCC4"/>
<organism evidence="1 2">
    <name type="scientific">Leptospira interrogans serovar Canicola</name>
    <dbReference type="NCBI Taxonomy" id="211880"/>
    <lineage>
        <taxon>Bacteria</taxon>
        <taxon>Pseudomonadati</taxon>
        <taxon>Spirochaetota</taxon>
        <taxon>Spirochaetia</taxon>
        <taxon>Leptospirales</taxon>
        <taxon>Leptospiraceae</taxon>
        <taxon>Leptospira</taxon>
    </lineage>
</organism>
<evidence type="ECO:0000313" key="2">
    <source>
        <dbReference type="Proteomes" id="UP000663124"/>
    </source>
</evidence>
<protein>
    <submittedName>
        <fullName evidence="1">Uncharacterized protein</fullName>
    </submittedName>
</protein>
<evidence type="ECO:0000313" key="1">
    <source>
        <dbReference type="EMBL" id="QOI43003.1"/>
    </source>
</evidence>
<dbReference type="Proteomes" id="UP000663124">
    <property type="component" value="Chromosome 1"/>
</dbReference>
<proteinExistence type="predicted"/>
<dbReference type="EMBL" id="CP043884">
    <property type="protein sequence ID" value="QOI43003.1"/>
    <property type="molecule type" value="Genomic_DNA"/>
</dbReference>
<name>A0AAP9WCC4_LEPIR</name>
<dbReference type="RefSeq" id="WP_225740566.1">
    <property type="nucleotide sequence ID" value="NZ_CP043884.1"/>
</dbReference>
<gene>
    <name evidence="1" type="ORF">Lepto782_12555</name>
</gene>
<sequence length="258" mass="28670">MKVNKINSSLKRRVCIKLEKIVFIDKVIFMKEIKTKRFDGGRVPLASDALCEFIRNRPKTYLLTPNYLKRVLRYPLAGKYFCVLPGPGFTEISGSSHILQWNLNKVVVPTFYERSLISAAQRNNVKTQPRFYGRSVTLPLAYVCLALYGSLISATQRNNANAYVCLALYGSLISATQRNNANAYVCLALYGSLISATQRNNANAYVCLALYGSLISATQRNNANAYVCLALYGSLISATQRNNANAYVCLALYGSLDI</sequence>
<reference evidence="1" key="1">
    <citation type="submission" date="2019-09" db="EMBL/GenBank/DDBJ databases">
        <title>Comparative Genomics of Leptospira interrogans Reveals Genome Plasticity - A Common Adaptive Strategy for Survival in Various Hosts.</title>
        <authorList>
            <person name="Ramli S.R."/>
            <person name="Bunk B."/>
            <person name="Goris M."/>
            <person name="Bhuju S."/>
            <person name="Jarek M."/>
            <person name="Sproer C."/>
            <person name="Mustakim S."/>
            <person name="Strommenger B."/>
            <person name="Pessler F."/>
        </authorList>
    </citation>
    <scope>NUCLEOTIDE SEQUENCE</scope>
    <source>
        <strain evidence="1">782</strain>
    </source>
</reference>